<reference evidence="2 3" key="1">
    <citation type="journal article" date="2018" name="Front. Plant Sci.">
        <title>Red Clover (Trifolium pratense) and Zigzag Clover (T. medium) - A Picture of Genomic Similarities and Differences.</title>
        <authorList>
            <person name="Dluhosova J."/>
            <person name="Istvanek J."/>
            <person name="Nedelnik J."/>
            <person name="Repkova J."/>
        </authorList>
    </citation>
    <scope>NUCLEOTIDE SEQUENCE [LARGE SCALE GENOMIC DNA]</scope>
    <source>
        <strain evidence="3">cv. 10/8</strain>
        <tissue evidence="2">Leaf</tissue>
    </source>
</reference>
<name>A0A392QKV7_9FABA</name>
<organism evidence="2 3">
    <name type="scientific">Trifolium medium</name>
    <dbReference type="NCBI Taxonomy" id="97028"/>
    <lineage>
        <taxon>Eukaryota</taxon>
        <taxon>Viridiplantae</taxon>
        <taxon>Streptophyta</taxon>
        <taxon>Embryophyta</taxon>
        <taxon>Tracheophyta</taxon>
        <taxon>Spermatophyta</taxon>
        <taxon>Magnoliopsida</taxon>
        <taxon>eudicotyledons</taxon>
        <taxon>Gunneridae</taxon>
        <taxon>Pentapetalae</taxon>
        <taxon>rosids</taxon>
        <taxon>fabids</taxon>
        <taxon>Fabales</taxon>
        <taxon>Fabaceae</taxon>
        <taxon>Papilionoideae</taxon>
        <taxon>50 kb inversion clade</taxon>
        <taxon>NPAAA clade</taxon>
        <taxon>Hologalegina</taxon>
        <taxon>IRL clade</taxon>
        <taxon>Trifolieae</taxon>
        <taxon>Trifolium</taxon>
    </lineage>
</organism>
<comment type="caution">
    <text evidence="2">The sequence shown here is derived from an EMBL/GenBank/DDBJ whole genome shotgun (WGS) entry which is preliminary data.</text>
</comment>
<feature type="non-terminal residue" evidence="2">
    <location>
        <position position="27"/>
    </location>
</feature>
<dbReference type="AlphaFoldDB" id="A0A392QKV7"/>
<protein>
    <submittedName>
        <fullName evidence="2">Uncharacterized protein</fullName>
    </submittedName>
</protein>
<evidence type="ECO:0000256" key="1">
    <source>
        <dbReference type="SAM" id="MobiDB-lite"/>
    </source>
</evidence>
<feature type="region of interest" description="Disordered" evidence="1">
    <location>
        <begin position="1"/>
        <end position="27"/>
    </location>
</feature>
<dbReference type="Proteomes" id="UP000265520">
    <property type="component" value="Unassembled WGS sequence"/>
</dbReference>
<accession>A0A392QKV7</accession>
<dbReference type="EMBL" id="LXQA010143813">
    <property type="protein sequence ID" value="MCI24838.1"/>
    <property type="molecule type" value="Genomic_DNA"/>
</dbReference>
<evidence type="ECO:0000313" key="2">
    <source>
        <dbReference type="EMBL" id="MCI24838.1"/>
    </source>
</evidence>
<sequence length="27" mass="2873">MCIVSGGQPPCRPVPAVSPPRRKPKIT</sequence>
<keyword evidence="3" id="KW-1185">Reference proteome</keyword>
<evidence type="ECO:0000313" key="3">
    <source>
        <dbReference type="Proteomes" id="UP000265520"/>
    </source>
</evidence>
<proteinExistence type="predicted"/>